<sequence>MTGTFGNPNVLAAALVLLLPVAWAGATSLPTSSARLVGHAVVVLGYVAVLLTWSRAGVAAAVVGATVLVVLRPGWSRRVSTAVAAAVVIGGVLVVGGSLGVRRDVWGAALRVVAGHPLASGPAGRARSSTSRCRVRRGSGTPTTCG</sequence>
<evidence type="ECO:0000313" key="4">
    <source>
        <dbReference type="Proteomes" id="UP001521931"/>
    </source>
</evidence>
<gene>
    <name evidence="3" type="ORF">MHL29_12785</name>
</gene>
<keyword evidence="2" id="KW-0472">Membrane</keyword>
<keyword evidence="2" id="KW-1133">Transmembrane helix</keyword>
<organism evidence="3 4">
    <name type="scientific">Arsenicicoccus bolidensis</name>
    <dbReference type="NCBI Taxonomy" id="229480"/>
    <lineage>
        <taxon>Bacteria</taxon>
        <taxon>Bacillati</taxon>
        <taxon>Actinomycetota</taxon>
        <taxon>Actinomycetes</taxon>
        <taxon>Micrococcales</taxon>
        <taxon>Intrasporangiaceae</taxon>
        <taxon>Arsenicicoccus</taxon>
    </lineage>
</organism>
<keyword evidence="2" id="KW-0812">Transmembrane</keyword>
<evidence type="ECO:0000256" key="2">
    <source>
        <dbReference type="SAM" id="Phobius"/>
    </source>
</evidence>
<proteinExistence type="predicted"/>
<name>A0ABS9Q6M0_9MICO</name>
<accession>A0ABS9Q6M0</accession>
<evidence type="ECO:0008006" key="5">
    <source>
        <dbReference type="Google" id="ProtNLM"/>
    </source>
</evidence>
<reference evidence="3 4" key="1">
    <citation type="submission" date="2022-02" db="EMBL/GenBank/DDBJ databases">
        <title>Uncovering new skin microbiome diversity through culturing and metagenomics.</title>
        <authorList>
            <person name="Conlan S."/>
            <person name="Deming C."/>
            <person name="Nisc Comparative Sequencing Program N."/>
            <person name="Segre J.A."/>
        </authorList>
    </citation>
    <scope>NUCLEOTIDE SEQUENCE [LARGE SCALE GENOMIC DNA]</scope>
    <source>
        <strain evidence="3 4">ACRQZ</strain>
    </source>
</reference>
<evidence type="ECO:0000313" key="3">
    <source>
        <dbReference type="EMBL" id="MCG7322753.1"/>
    </source>
</evidence>
<evidence type="ECO:0000256" key="1">
    <source>
        <dbReference type="SAM" id="MobiDB-lite"/>
    </source>
</evidence>
<dbReference type="EMBL" id="JAKRCV010000044">
    <property type="protein sequence ID" value="MCG7322753.1"/>
    <property type="molecule type" value="Genomic_DNA"/>
</dbReference>
<feature type="transmembrane region" description="Helical" evidence="2">
    <location>
        <begin position="81"/>
        <end position="101"/>
    </location>
</feature>
<comment type="caution">
    <text evidence="3">The sequence shown here is derived from an EMBL/GenBank/DDBJ whole genome shotgun (WGS) entry which is preliminary data.</text>
</comment>
<dbReference type="Proteomes" id="UP001521931">
    <property type="component" value="Unassembled WGS sequence"/>
</dbReference>
<protein>
    <recommendedName>
        <fullName evidence="5">ComEC/Rec2-related protein domain-containing protein</fullName>
    </recommendedName>
</protein>
<keyword evidence="4" id="KW-1185">Reference proteome</keyword>
<feature type="region of interest" description="Disordered" evidence="1">
    <location>
        <begin position="119"/>
        <end position="146"/>
    </location>
</feature>
<dbReference type="RefSeq" id="WP_239265118.1">
    <property type="nucleotide sequence ID" value="NZ_JAKRCV010000044.1"/>
</dbReference>